<gene>
    <name evidence="2" type="ORF">C5748_11110</name>
</gene>
<protein>
    <submittedName>
        <fullName evidence="2">Uncharacterized protein</fullName>
    </submittedName>
</protein>
<dbReference type="EMBL" id="PVBR01000007">
    <property type="protein sequence ID" value="PRD43268.1"/>
    <property type="molecule type" value="Genomic_DNA"/>
</dbReference>
<name>A0A2S9IRX4_9HYPH</name>
<evidence type="ECO:0000256" key="1">
    <source>
        <dbReference type="SAM" id="Phobius"/>
    </source>
</evidence>
<evidence type="ECO:0000313" key="2">
    <source>
        <dbReference type="EMBL" id="PRD43268.1"/>
    </source>
</evidence>
<comment type="caution">
    <text evidence="2">The sequence shown here is derived from an EMBL/GenBank/DDBJ whole genome shotgun (WGS) entry which is preliminary data.</text>
</comment>
<keyword evidence="1" id="KW-0472">Membrane</keyword>
<keyword evidence="3" id="KW-1185">Reference proteome</keyword>
<keyword evidence="1" id="KW-0812">Transmembrane</keyword>
<feature type="transmembrane region" description="Helical" evidence="1">
    <location>
        <begin position="42"/>
        <end position="60"/>
    </location>
</feature>
<evidence type="ECO:0000313" key="3">
    <source>
        <dbReference type="Proteomes" id="UP000239434"/>
    </source>
</evidence>
<reference evidence="2 3" key="1">
    <citation type="submission" date="2018-02" db="EMBL/GenBank/DDBJ databases">
        <title>The draft genome of Phyllobacterium sp. 1N-3.</title>
        <authorList>
            <person name="Liu L."/>
            <person name="Li L."/>
            <person name="Zhang X."/>
            <person name="Wang T."/>
            <person name="Liang L."/>
        </authorList>
    </citation>
    <scope>NUCLEOTIDE SEQUENCE [LARGE SCALE GENOMIC DNA]</scope>
    <source>
        <strain evidence="2 3">1N-3</strain>
    </source>
</reference>
<sequence>MKDGMPFQSITWTRQPGNDNHGIASNAVAGVCTKKSSRGRELPALVLVELGLVVLALVWWF</sequence>
<accession>A0A2S9IRX4</accession>
<organism evidence="2 3">
    <name type="scientific">Phyllobacterium phragmitis</name>
    <dbReference type="NCBI Taxonomy" id="2670329"/>
    <lineage>
        <taxon>Bacteria</taxon>
        <taxon>Pseudomonadati</taxon>
        <taxon>Pseudomonadota</taxon>
        <taxon>Alphaproteobacteria</taxon>
        <taxon>Hyphomicrobiales</taxon>
        <taxon>Phyllobacteriaceae</taxon>
        <taxon>Phyllobacterium</taxon>
    </lineage>
</organism>
<dbReference type="AlphaFoldDB" id="A0A2S9IRX4"/>
<keyword evidence="1" id="KW-1133">Transmembrane helix</keyword>
<proteinExistence type="predicted"/>
<dbReference type="Proteomes" id="UP000239434">
    <property type="component" value="Unassembled WGS sequence"/>
</dbReference>